<gene>
    <name evidence="7" type="ORF">PGTUg99_035712</name>
</gene>
<accession>A0A5B0P7D3</accession>
<dbReference type="GO" id="GO:0016020">
    <property type="term" value="C:membrane"/>
    <property type="evidence" value="ECO:0007669"/>
    <property type="project" value="UniProtKB-SubCell"/>
</dbReference>
<dbReference type="Pfam" id="PF07690">
    <property type="entry name" value="MFS_1"/>
    <property type="match status" value="1"/>
</dbReference>
<comment type="subcellular location">
    <subcellularLocation>
        <location evidence="1">Membrane</location>
        <topology evidence="1">Multi-pass membrane protein</topology>
    </subcellularLocation>
</comment>
<feature type="transmembrane region" description="Helical" evidence="6">
    <location>
        <begin position="224"/>
        <end position="243"/>
    </location>
</feature>
<organism evidence="7 8">
    <name type="scientific">Puccinia graminis f. sp. tritici</name>
    <dbReference type="NCBI Taxonomy" id="56615"/>
    <lineage>
        <taxon>Eukaryota</taxon>
        <taxon>Fungi</taxon>
        <taxon>Dikarya</taxon>
        <taxon>Basidiomycota</taxon>
        <taxon>Pucciniomycotina</taxon>
        <taxon>Pucciniomycetes</taxon>
        <taxon>Pucciniales</taxon>
        <taxon>Pucciniaceae</taxon>
        <taxon>Puccinia</taxon>
    </lineage>
</organism>
<dbReference type="PANTHER" id="PTHR42718">
    <property type="entry name" value="MAJOR FACILITATOR SUPERFAMILY MULTIDRUG TRANSPORTER MFSC"/>
    <property type="match status" value="1"/>
</dbReference>
<feature type="transmembrane region" description="Helical" evidence="6">
    <location>
        <begin position="125"/>
        <end position="147"/>
    </location>
</feature>
<keyword evidence="4 6" id="KW-1133">Transmembrane helix</keyword>
<feature type="transmembrane region" description="Helical" evidence="6">
    <location>
        <begin position="193"/>
        <end position="212"/>
    </location>
</feature>
<evidence type="ECO:0000256" key="5">
    <source>
        <dbReference type="ARBA" id="ARBA00023136"/>
    </source>
</evidence>
<evidence type="ECO:0000256" key="4">
    <source>
        <dbReference type="ARBA" id="ARBA00022989"/>
    </source>
</evidence>
<reference evidence="7 8" key="1">
    <citation type="submission" date="2019-05" db="EMBL/GenBank/DDBJ databases">
        <title>Emergence of the Ug99 lineage of the wheat stem rust pathogen through somatic hybridization.</title>
        <authorList>
            <person name="Li F."/>
            <person name="Upadhyaya N.M."/>
            <person name="Sperschneider J."/>
            <person name="Matny O."/>
            <person name="Nguyen-Phuc H."/>
            <person name="Mago R."/>
            <person name="Raley C."/>
            <person name="Miller M.E."/>
            <person name="Silverstein K.A.T."/>
            <person name="Henningsen E."/>
            <person name="Hirsch C.D."/>
            <person name="Visser B."/>
            <person name="Pretorius Z.A."/>
            <person name="Steffenson B.J."/>
            <person name="Schwessinger B."/>
            <person name="Dodds P.N."/>
            <person name="Figueroa M."/>
        </authorList>
    </citation>
    <scope>NUCLEOTIDE SEQUENCE [LARGE SCALE GENOMIC DNA]</scope>
    <source>
        <strain evidence="7 8">Ug99</strain>
    </source>
</reference>
<evidence type="ECO:0000256" key="6">
    <source>
        <dbReference type="SAM" id="Phobius"/>
    </source>
</evidence>
<comment type="caution">
    <text evidence="7">The sequence shown here is derived from an EMBL/GenBank/DDBJ whole genome shotgun (WGS) entry which is preliminary data.</text>
</comment>
<evidence type="ECO:0000256" key="1">
    <source>
        <dbReference type="ARBA" id="ARBA00004141"/>
    </source>
</evidence>
<evidence type="ECO:0000256" key="3">
    <source>
        <dbReference type="ARBA" id="ARBA00022692"/>
    </source>
</evidence>
<proteinExistence type="predicted"/>
<evidence type="ECO:0000313" key="7">
    <source>
        <dbReference type="EMBL" id="KAA1095929.1"/>
    </source>
</evidence>
<dbReference type="InterPro" id="IPR011701">
    <property type="entry name" value="MFS"/>
</dbReference>
<keyword evidence="5 6" id="KW-0472">Membrane</keyword>
<evidence type="ECO:0000313" key="8">
    <source>
        <dbReference type="Proteomes" id="UP000325313"/>
    </source>
</evidence>
<feature type="transmembrane region" description="Helical" evidence="6">
    <location>
        <begin position="75"/>
        <end position="93"/>
    </location>
</feature>
<feature type="transmembrane region" description="Helical" evidence="6">
    <location>
        <begin position="255"/>
        <end position="274"/>
    </location>
</feature>
<keyword evidence="3 6" id="KW-0812">Transmembrane</keyword>
<dbReference type="PANTHER" id="PTHR42718:SF9">
    <property type="entry name" value="MAJOR FACILITATOR SUPERFAMILY MULTIDRUG TRANSPORTER MFSC"/>
    <property type="match status" value="1"/>
</dbReference>
<feature type="transmembrane region" description="Helical" evidence="6">
    <location>
        <begin position="159"/>
        <end position="181"/>
    </location>
</feature>
<sequence>MSATNIPLKSPIEFILSRRSSRDSLRSTGAVECDEYGSSKPIESFTVESKPVIYIVIPSRSPTIPSLPNVAPHPISMTRAIAMIIVCVTASIISYGHKRFIQFGTGFYALASLGCALSRNHVQLSILRVFQGLGAAATAPSIIGVLGNHLEPESILKRVGFAGLSAGLPLGTTFSLLVGGFITQEAGPGWRSFFYLCAASAIAVCVSATLIIPKDRQTDKKEGSIDWLGGVLIIAGLTGLILSLGTSSREGSNKAIVIVTFIFSIIILGCFVFWQRILEIRINESLQGGVHCKRITQPILKLDLFRRDHHQFLILLMVVCLLWSGFTVLRQKQVADQSCDDGKRPLVGLLLNITFGFLSHIVPAKILIVLGCMGTATSCLLSALMDTSARYWTYNFASVALSVVGPGFVVPIGIMYGSQISSQSEQAVTVGRITRMLICVSSRLDVINGFNDQKWVAQLASV</sequence>
<dbReference type="EMBL" id="VDEP01000371">
    <property type="protein sequence ID" value="KAA1095929.1"/>
    <property type="molecule type" value="Genomic_DNA"/>
</dbReference>
<dbReference type="Gene3D" id="1.20.1250.20">
    <property type="entry name" value="MFS general substrate transporter like domains"/>
    <property type="match status" value="1"/>
</dbReference>
<name>A0A5B0P7D3_PUCGR</name>
<dbReference type="GO" id="GO:0022857">
    <property type="term" value="F:transmembrane transporter activity"/>
    <property type="evidence" value="ECO:0007669"/>
    <property type="project" value="InterPro"/>
</dbReference>
<evidence type="ECO:0000256" key="2">
    <source>
        <dbReference type="ARBA" id="ARBA00022448"/>
    </source>
</evidence>
<feature type="transmembrane region" description="Helical" evidence="6">
    <location>
        <begin position="312"/>
        <end position="330"/>
    </location>
</feature>
<protein>
    <recommendedName>
        <fullName evidence="9">Major facilitator superfamily (MFS) profile domain-containing protein</fullName>
    </recommendedName>
</protein>
<dbReference type="AlphaFoldDB" id="A0A5B0P7D3"/>
<keyword evidence="2" id="KW-0813">Transport</keyword>
<feature type="transmembrane region" description="Helical" evidence="6">
    <location>
        <begin position="391"/>
        <end position="416"/>
    </location>
</feature>
<evidence type="ECO:0008006" key="9">
    <source>
        <dbReference type="Google" id="ProtNLM"/>
    </source>
</evidence>
<dbReference type="InterPro" id="IPR036259">
    <property type="entry name" value="MFS_trans_sf"/>
</dbReference>
<dbReference type="Proteomes" id="UP000325313">
    <property type="component" value="Unassembled WGS sequence"/>
</dbReference>
<dbReference type="SUPFAM" id="SSF103473">
    <property type="entry name" value="MFS general substrate transporter"/>
    <property type="match status" value="1"/>
</dbReference>